<dbReference type="Proteomes" id="UP001366166">
    <property type="component" value="Chromosome"/>
</dbReference>
<dbReference type="Pfam" id="PF04325">
    <property type="entry name" value="DUF465"/>
    <property type="match status" value="1"/>
</dbReference>
<dbReference type="KEGG" id="dmp:FAK_33170"/>
<gene>
    <name evidence="1" type="ORF">FAK_33170</name>
</gene>
<proteinExistence type="predicted"/>
<organism evidence="1 2">
    <name type="scientific">Desulfoferula mesophila</name>
    <dbReference type="NCBI Taxonomy" id="3058419"/>
    <lineage>
        <taxon>Bacteria</taxon>
        <taxon>Pseudomonadati</taxon>
        <taxon>Thermodesulfobacteriota</taxon>
        <taxon>Desulfarculia</taxon>
        <taxon>Desulfarculales</taxon>
        <taxon>Desulfarculaceae</taxon>
        <taxon>Desulfoferula</taxon>
    </lineage>
</organism>
<evidence type="ECO:0000313" key="2">
    <source>
        <dbReference type="Proteomes" id="UP001366166"/>
    </source>
</evidence>
<accession>A0AAU9F027</accession>
<protein>
    <recommendedName>
        <fullName evidence="3">DUF465 domain-containing protein</fullName>
    </recommendedName>
</protein>
<sequence length="76" mass="8947">MDPSDTKLIQDNLDNDPELAKLWAEHQEMEKKLDDMNQRLYLSTEEQIERKRLQKLKLAGRDRIEQILGTLRGPDA</sequence>
<dbReference type="InterPro" id="IPR038444">
    <property type="entry name" value="DUF465_sf"/>
</dbReference>
<dbReference type="RefSeq" id="WP_338601814.1">
    <property type="nucleotide sequence ID" value="NZ_AP028679.1"/>
</dbReference>
<dbReference type="AlphaFoldDB" id="A0AAU9F027"/>
<evidence type="ECO:0000313" key="1">
    <source>
        <dbReference type="EMBL" id="BEQ16251.1"/>
    </source>
</evidence>
<dbReference type="EMBL" id="AP028679">
    <property type="protein sequence ID" value="BEQ16251.1"/>
    <property type="molecule type" value="Genomic_DNA"/>
</dbReference>
<dbReference type="Gene3D" id="6.10.280.50">
    <property type="match status" value="1"/>
</dbReference>
<keyword evidence="2" id="KW-1185">Reference proteome</keyword>
<evidence type="ECO:0008006" key="3">
    <source>
        <dbReference type="Google" id="ProtNLM"/>
    </source>
</evidence>
<reference evidence="2" key="1">
    <citation type="journal article" date="2023" name="Arch. Microbiol.">
        <title>Desulfoferula mesophilus gen. nov. sp. nov., a mesophilic sulfate-reducing bacterium isolated from a brackish lake sediment.</title>
        <authorList>
            <person name="Watanabe T."/>
            <person name="Yabe T."/>
            <person name="Tsuji J.M."/>
            <person name="Fukui M."/>
        </authorList>
    </citation>
    <scope>NUCLEOTIDE SEQUENCE [LARGE SCALE GENOMIC DNA]</scope>
    <source>
        <strain evidence="2">12FAK</strain>
    </source>
</reference>
<dbReference type="InterPro" id="IPR007420">
    <property type="entry name" value="DUF465"/>
</dbReference>
<name>A0AAU9F027_9BACT</name>